<keyword evidence="2" id="KW-0732">Signal</keyword>
<evidence type="ECO:0000256" key="2">
    <source>
        <dbReference type="SAM" id="SignalP"/>
    </source>
</evidence>
<dbReference type="HOGENOM" id="CLU_2035337_0_0_6"/>
<evidence type="ECO:0000313" key="3">
    <source>
        <dbReference type="EMBL" id="AFI84583.1"/>
    </source>
</evidence>
<organism evidence="3 4">
    <name type="scientific">Methylophaga nitratireducenticrescens</name>
    <dbReference type="NCBI Taxonomy" id="754476"/>
    <lineage>
        <taxon>Bacteria</taxon>
        <taxon>Pseudomonadati</taxon>
        <taxon>Pseudomonadota</taxon>
        <taxon>Gammaproteobacteria</taxon>
        <taxon>Thiotrichales</taxon>
        <taxon>Piscirickettsiaceae</taxon>
        <taxon>Methylophaga</taxon>
    </lineage>
</organism>
<feature type="region of interest" description="Disordered" evidence="1">
    <location>
        <begin position="20"/>
        <end position="121"/>
    </location>
</feature>
<feature type="signal peptide" evidence="2">
    <location>
        <begin position="1"/>
        <end position="22"/>
    </location>
</feature>
<dbReference type="PATRIC" id="fig|754476.3.peg.1740"/>
<dbReference type="Proteomes" id="UP000009144">
    <property type="component" value="Chromosome"/>
</dbReference>
<evidence type="ECO:0000256" key="1">
    <source>
        <dbReference type="SAM" id="MobiDB-lite"/>
    </source>
</evidence>
<dbReference type="OrthoDB" id="9943450at2"/>
<feature type="chain" id="PRO_5003654076" description="Secreted protein" evidence="2">
    <location>
        <begin position="23"/>
        <end position="121"/>
    </location>
</feature>
<feature type="compositionally biased region" description="Basic and acidic residues" evidence="1">
    <location>
        <begin position="22"/>
        <end position="80"/>
    </location>
</feature>
<sequence>MFKQLFLSTAIATAFIATPVLADDHGNHDAKGDTKTYDKVDRDGNKVTPDKKAYKNKADDEKANHPAHDMEGSDIERKNTQGETMNYDEMDREEGEVRPDKKAYDKNGNGKHPAHEMGESE</sequence>
<proteinExistence type="predicted"/>
<dbReference type="AlphaFoldDB" id="I1XJL4"/>
<name>I1XJL4_METNJ</name>
<feature type="compositionally biased region" description="Basic and acidic residues" evidence="1">
    <location>
        <begin position="95"/>
        <end position="105"/>
    </location>
</feature>
<evidence type="ECO:0000313" key="4">
    <source>
        <dbReference type="Proteomes" id="UP000009144"/>
    </source>
</evidence>
<evidence type="ECO:0008006" key="5">
    <source>
        <dbReference type="Google" id="ProtNLM"/>
    </source>
</evidence>
<reference evidence="3 4" key="1">
    <citation type="journal article" date="2012" name="J. Bacteriol.">
        <title>Complete genome sequences of Methylophaga sp. strain JAM1 and Methylophaga sp. strain JAM7.</title>
        <authorList>
            <person name="Villeneuve C."/>
            <person name="Martineau C."/>
            <person name="Mauffrey F."/>
            <person name="Villemur R."/>
        </authorList>
    </citation>
    <scope>NUCLEOTIDE SEQUENCE [LARGE SCALE GENOMIC DNA]</scope>
    <source>
        <strain evidence="3 4">JAM1</strain>
    </source>
</reference>
<dbReference type="RefSeq" id="WP_014706954.1">
    <property type="nucleotide sequence ID" value="NC_017857.3"/>
</dbReference>
<dbReference type="EMBL" id="CP003390">
    <property type="protein sequence ID" value="AFI84583.1"/>
    <property type="molecule type" value="Genomic_DNA"/>
</dbReference>
<gene>
    <name evidence="3" type="ordered locus">Q7A_1761</name>
</gene>
<protein>
    <recommendedName>
        <fullName evidence="5">Secreted protein</fullName>
    </recommendedName>
</protein>
<keyword evidence="4" id="KW-1185">Reference proteome</keyword>
<reference evidence="3 4" key="2">
    <citation type="journal article" date="2013" name="Int. J. Syst. Evol. Microbiol.">
        <title>Methylophaga nitratireducenticrescens sp. nov. and Methylophaga frappieri sp. nov., isolated from the biofilm of the methanol-fed denitrification system treating the seawater at the Montreal Biodome.</title>
        <authorList>
            <person name="Villeneuve C."/>
            <person name="Martineau C."/>
            <person name="Mauffrey F."/>
            <person name="Villemur R."/>
        </authorList>
    </citation>
    <scope>NUCLEOTIDE SEQUENCE [LARGE SCALE GENOMIC DNA]</scope>
    <source>
        <strain evidence="3 4">JAM1</strain>
    </source>
</reference>
<dbReference type="KEGG" id="mej:Q7A_1761"/>
<accession>I1XJL4</accession>